<evidence type="ECO:0000313" key="1">
    <source>
        <dbReference type="EMBL" id="KAJ1926751.1"/>
    </source>
</evidence>
<name>A0A9W8AA20_9FUNG</name>
<gene>
    <name evidence="1" type="ORF">IWQ60_003520</name>
</gene>
<keyword evidence="2" id="KW-1185">Reference proteome</keyword>
<evidence type="ECO:0000313" key="2">
    <source>
        <dbReference type="Proteomes" id="UP001150569"/>
    </source>
</evidence>
<sequence>MRQAMEIVINFQPDPAAEDTRSDQSALARAWITLASWETLDELAYGSGEDPSAALQRSSVIFSYRGVGRLDPNNRRNSLPPSPVKGWQLLPLADMSADRLNFHFPIMAAIDNSSSAKLAGFLRQLVDGRVRRAMSQSFRTLTAEVTDDDPDYFRVVQHVLHCRVPGQRDIIVNHAMDRVVQEVLWRLYTTDRTPDLIAILQDLDAHYHVQTLRSSTDSLRRYFGFAVILAAQNGDRATVRTLGDYAVSVIDSAGYSLGKIMADNFVECLKLQGLEGPSRILEQEWKTRSSFVTISSNQCQNYPINVQQFQFTEQGTLAEFVTVF</sequence>
<dbReference type="EMBL" id="JANBPT010000152">
    <property type="protein sequence ID" value="KAJ1926751.1"/>
    <property type="molecule type" value="Genomic_DNA"/>
</dbReference>
<comment type="caution">
    <text evidence="1">The sequence shown here is derived from an EMBL/GenBank/DDBJ whole genome shotgun (WGS) entry which is preliminary data.</text>
</comment>
<reference evidence="1" key="1">
    <citation type="submission" date="2022-07" db="EMBL/GenBank/DDBJ databases">
        <title>Phylogenomic reconstructions and comparative analyses of Kickxellomycotina fungi.</title>
        <authorList>
            <person name="Reynolds N.K."/>
            <person name="Stajich J.E."/>
            <person name="Barry K."/>
            <person name="Grigoriev I.V."/>
            <person name="Crous P."/>
            <person name="Smith M.E."/>
        </authorList>
    </citation>
    <scope>NUCLEOTIDE SEQUENCE</scope>
    <source>
        <strain evidence="1">RSA 861</strain>
    </source>
</reference>
<protein>
    <submittedName>
        <fullName evidence="1">Uncharacterized protein</fullName>
    </submittedName>
</protein>
<proteinExistence type="predicted"/>
<accession>A0A9W8AA20</accession>
<organism evidence="1 2">
    <name type="scientific">Tieghemiomyces parasiticus</name>
    <dbReference type="NCBI Taxonomy" id="78921"/>
    <lineage>
        <taxon>Eukaryota</taxon>
        <taxon>Fungi</taxon>
        <taxon>Fungi incertae sedis</taxon>
        <taxon>Zoopagomycota</taxon>
        <taxon>Kickxellomycotina</taxon>
        <taxon>Dimargaritomycetes</taxon>
        <taxon>Dimargaritales</taxon>
        <taxon>Dimargaritaceae</taxon>
        <taxon>Tieghemiomyces</taxon>
    </lineage>
</organism>
<dbReference type="Proteomes" id="UP001150569">
    <property type="component" value="Unassembled WGS sequence"/>
</dbReference>
<dbReference type="AlphaFoldDB" id="A0A9W8AA20"/>